<dbReference type="EC" id="3.2.2.n1" evidence="3"/>
<dbReference type="Proteomes" id="UP000054997">
    <property type="component" value="Unassembled WGS sequence"/>
</dbReference>
<dbReference type="OrthoDB" id="9801098at2"/>
<evidence type="ECO:0000256" key="2">
    <source>
        <dbReference type="ARBA" id="ARBA00006763"/>
    </source>
</evidence>
<gene>
    <name evidence="4" type="ORF">Llon_1262</name>
</gene>
<dbReference type="AlphaFoldDB" id="A0A0W0VM76"/>
<keyword evidence="3" id="KW-0378">Hydrolase</keyword>
<name>A0A0W0VM76_9GAMM</name>
<dbReference type="GO" id="GO:0009691">
    <property type="term" value="P:cytokinin biosynthetic process"/>
    <property type="evidence" value="ECO:0007669"/>
    <property type="project" value="UniProtKB-UniRule"/>
</dbReference>
<dbReference type="Pfam" id="PF03641">
    <property type="entry name" value="Lysine_decarbox"/>
    <property type="match status" value="1"/>
</dbReference>
<evidence type="ECO:0000313" key="5">
    <source>
        <dbReference type="Proteomes" id="UP000054997"/>
    </source>
</evidence>
<comment type="similarity">
    <text evidence="2 3">Belongs to the LOG family.</text>
</comment>
<protein>
    <recommendedName>
        <fullName evidence="3">Cytokinin riboside 5'-monophosphate phosphoribohydrolase</fullName>
        <ecNumber evidence="3">3.2.2.n1</ecNumber>
    </recommendedName>
</protein>
<comment type="caution">
    <text evidence="4">The sequence shown here is derived from an EMBL/GenBank/DDBJ whole genome shotgun (WGS) entry which is preliminary data.</text>
</comment>
<dbReference type="EMBL" id="LNYK01000016">
    <property type="protein sequence ID" value="KTD21164.1"/>
    <property type="molecule type" value="Genomic_DNA"/>
</dbReference>
<dbReference type="InterPro" id="IPR031100">
    <property type="entry name" value="LOG_fam"/>
</dbReference>
<sequence length="190" mass="20647">MKSVCVYLGAYLGNSANFPKIVATLGKELAGRGSRLIYGGSSLGLMGVLAQSVIQNGGEAIGIIPRCLLKKEKPPTNLTQLIITKTIQERKLLMQQHADAFLVMPGGLGTLEEAIETWNAIKIGIIDKPIGFLNLDGYYDGLFAFIENCQKKGFISPNQRKIALVHSDLDILLDAFLKSRSDEDCLSSFS</sequence>
<dbReference type="GO" id="GO:0008714">
    <property type="term" value="F:AMP nucleosidase activity"/>
    <property type="evidence" value="ECO:0007669"/>
    <property type="project" value="UniProtKB-EC"/>
</dbReference>
<evidence type="ECO:0000313" key="4">
    <source>
        <dbReference type="EMBL" id="KTD21164.1"/>
    </source>
</evidence>
<keyword evidence="3" id="KW-0203">Cytokinin biosynthesis</keyword>
<comment type="catalytic activity">
    <reaction evidence="1">
        <text>AMP + H2O = D-ribose 5-phosphate + adenine</text>
        <dbReference type="Rhea" id="RHEA:20129"/>
        <dbReference type="ChEBI" id="CHEBI:15377"/>
        <dbReference type="ChEBI" id="CHEBI:16708"/>
        <dbReference type="ChEBI" id="CHEBI:78346"/>
        <dbReference type="ChEBI" id="CHEBI:456215"/>
        <dbReference type="EC" id="3.2.2.4"/>
    </reaction>
</comment>
<proteinExistence type="inferred from homology"/>
<dbReference type="PANTHER" id="PTHR31223:SF70">
    <property type="entry name" value="LOG FAMILY PROTEIN YJL055W"/>
    <property type="match status" value="1"/>
</dbReference>
<organism evidence="4 5">
    <name type="scientific">Legionella londiniensis</name>
    <dbReference type="NCBI Taxonomy" id="45068"/>
    <lineage>
        <taxon>Bacteria</taxon>
        <taxon>Pseudomonadati</taxon>
        <taxon>Pseudomonadota</taxon>
        <taxon>Gammaproteobacteria</taxon>
        <taxon>Legionellales</taxon>
        <taxon>Legionellaceae</taxon>
        <taxon>Legionella</taxon>
    </lineage>
</organism>
<keyword evidence="5" id="KW-1185">Reference proteome</keyword>
<dbReference type="Gene3D" id="3.40.50.450">
    <property type="match status" value="1"/>
</dbReference>
<dbReference type="GO" id="GO:0005829">
    <property type="term" value="C:cytosol"/>
    <property type="evidence" value="ECO:0007669"/>
    <property type="project" value="TreeGrafter"/>
</dbReference>
<dbReference type="InterPro" id="IPR005269">
    <property type="entry name" value="LOG"/>
</dbReference>
<dbReference type="PATRIC" id="fig|45068.5.peg.1362"/>
<evidence type="ECO:0000256" key="1">
    <source>
        <dbReference type="ARBA" id="ARBA00000274"/>
    </source>
</evidence>
<reference evidence="4 5" key="1">
    <citation type="submission" date="2015-11" db="EMBL/GenBank/DDBJ databases">
        <title>Genomic analysis of 38 Legionella species identifies large and diverse effector repertoires.</title>
        <authorList>
            <person name="Burstein D."/>
            <person name="Amaro F."/>
            <person name="Zusman T."/>
            <person name="Lifshitz Z."/>
            <person name="Cohen O."/>
            <person name="Gilbert J.A."/>
            <person name="Pupko T."/>
            <person name="Shuman H.A."/>
            <person name="Segal G."/>
        </authorList>
    </citation>
    <scope>NUCLEOTIDE SEQUENCE [LARGE SCALE GENOMIC DNA]</scope>
    <source>
        <strain evidence="4 5">ATCC 49505</strain>
    </source>
</reference>
<dbReference type="NCBIfam" id="TIGR00730">
    <property type="entry name" value="Rossman fold protein, TIGR00730 family"/>
    <property type="match status" value="1"/>
</dbReference>
<dbReference type="RefSeq" id="WP_058529260.1">
    <property type="nucleotide sequence ID" value="NZ_CAAAHZ010000003.1"/>
</dbReference>
<dbReference type="STRING" id="45068.Llon_1262"/>
<dbReference type="PANTHER" id="PTHR31223">
    <property type="entry name" value="LOG FAMILY PROTEIN YJL055W"/>
    <property type="match status" value="1"/>
</dbReference>
<dbReference type="SUPFAM" id="SSF102405">
    <property type="entry name" value="MCP/YpsA-like"/>
    <property type="match status" value="1"/>
</dbReference>
<accession>A0A0W0VM76</accession>
<evidence type="ECO:0000256" key="3">
    <source>
        <dbReference type="RuleBase" id="RU363015"/>
    </source>
</evidence>